<dbReference type="GeneID" id="41978692"/>
<organism evidence="12 13">
    <name type="scientific">Thyridium curvatum</name>
    <dbReference type="NCBI Taxonomy" id="1093900"/>
    <lineage>
        <taxon>Eukaryota</taxon>
        <taxon>Fungi</taxon>
        <taxon>Dikarya</taxon>
        <taxon>Ascomycota</taxon>
        <taxon>Pezizomycotina</taxon>
        <taxon>Sordariomycetes</taxon>
        <taxon>Sordariomycetidae</taxon>
        <taxon>Thyridiales</taxon>
        <taxon>Thyridiaceae</taxon>
        <taxon>Thyridium</taxon>
    </lineage>
</organism>
<evidence type="ECO:0000256" key="5">
    <source>
        <dbReference type="ARBA" id="ARBA00022801"/>
    </source>
</evidence>
<keyword evidence="4 9" id="KW-0064">Aspartyl protease</keyword>
<gene>
    <name evidence="12" type="ORF">E0L32_011245</name>
</gene>
<feature type="signal peptide" evidence="10">
    <location>
        <begin position="1"/>
        <end position="18"/>
    </location>
</feature>
<dbReference type="InterPro" id="IPR021109">
    <property type="entry name" value="Peptidase_aspartic_dom_sf"/>
</dbReference>
<dbReference type="STRING" id="1093900.A0A507BJQ0"/>
<evidence type="ECO:0000256" key="8">
    <source>
        <dbReference type="PIRSR" id="PIRSR601461-1"/>
    </source>
</evidence>
<proteinExistence type="inferred from homology"/>
<dbReference type="Proteomes" id="UP000319257">
    <property type="component" value="Unassembled WGS sequence"/>
</dbReference>
<evidence type="ECO:0000259" key="11">
    <source>
        <dbReference type="PROSITE" id="PS51767"/>
    </source>
</evidence>
<dbReference type="InterPro" id="IPR001461">
    <property type="entry name" value="Aspartic_peptidase_A1"/>
</dbReference>
<name>A0A507BJQ0_9PEZI</name>
<dbReference type="Gene3D" id="2.40.70.10">
    <property type="entry name" value="Acid Proteases"/>
    <property type="match status" value="2"/>
</dbReference>
<dbReference type="PROSITE" id="PS00141">
    <property type="entry name" value="ASP_PROTEASE"/>
    <property type="match status" value="1"/>
</dbReference>
<feature type="active site" evidence="8">
    <location>
        <position position="75"/>
    </location>
</feature>
<comment type="caution">
    <text evidence="12">The sequence shown here is derived from an EMBL/GenBank/DDBJ whole genome shotgun (WGS) entry which is preliminary data.</text>
</comment>
<dbReference type="InterPro" id="IPR001969">
    <property type="entry name" value="Aspartic_peptidase_AS"/>
</dbReference>
<evidence type="ECO:0000256" key="2">
    <source>
        <dbReference type="ARBA" id="ARBA00022670"/>
    </source>
</evidence>
<dbReference type="GO" id="GO:0006508">
    <property type="term" value="P:proteolysis"/>
    <property type="evidence" value="ECO:0007669"/>
    <property type="project" value="UniProtKB-KW"/>
</dbReference>
<dbReference type="FunFam" id="2.40.70.10:FF:000011">
    <property type="entry name" value="Aspartic protease"/>
    <property type="match status" value="1"/>
</dbReference>
<evidence type="ECO:0000256" key="9">
    <source>
        <dbReference type="RuleBase" id="RU000454"/>
    </source>
</evidence>
<dbReference type="FunCoup" id="A0A507BJQ0">
    <property type="interactions" value="315"/>
</dbReference>
<reference evidence="12 13" key="1">
    <citation type="submission" date="2019-06" db="EMBL/GenBank/DDBJ databases">
        <title>Draft genome sequence of the filamentous fungus Phialemoniopsis curvata isolated from diesel fuel.</title>
        <authorList>
            <person name="Varaljay V.A."/>
            <person name="Lyon W.J."/>
            <person name="Crouch A.L."/>
            <person name="Drake C.E."/>
            <person name="Hollomon J.M."/>
            <person name="Nadeau L.J."/>
            <person name="Nunn H.S."/>
            <person name="Stevenson B.S."/>
            <person name="Bojanowski C.L."/>
            <person name="Crookes-Goodson W.J."/>
        </authorList>
    </citation>
    <scope>NUCLEOTIDE SEQUENCE [LARGE SCALE GENOMIC DNA]</scope>
    <source>
        <strain evidence="12 13">D216</strain>
    </source>
</reference>
<dbReference type="InParanoid" id="A0A507BJQ0"/>
<evidence type="ECO:0000256" key="4">
    <source>
        <dbReference type="ARBA" id="ARBA00022750"/>
    </source>
</evidence>
<evidence type="ECO:0000256" key="7">
    <source>
        <dbReference type="ARBA" id="ARBA00068059"/>
    </source>
</evidence>
<keyword evidence="13" id="KW-1185">Reference proteome</keyword>
<accession>A0A507BJQ0</accession>
<dbReference type="SUPFAM" id="SSF50630">
    <property type="entry name" value="Acid proteases"/>
    <property type="match status" value="1"/>
</dbReference>
<dbReference type="PROSITE" id="PS51767">
    <property type="entry name" value="PEPTIDASE_A1"/>
    <property type="match status" value="1"/>
</dbReference>
<dbReference type="OrthoDB" id="771136at2759"/>
<feature type="domain" description="Peptidase A1" evidence="11">
    <location>
        <begin position="57"/>
        <end position="406"/>
    </location>
</feature>
<dbReference type="PANTHER" id="PTHR47966">
    <property type="entry name" value="BETA-SITE APP-CLEAVING ENZYME, ISOFORM A-RELATED"/>
    <property type="match status" value="1"/>
</dbReference>
<evidence type="ECO:0000256" key="1">
    <source>
        <dbReference type="ARBA" id="ARBA00007447"/>
    </source>
</evidence>
<evidence type="ECO:0000313" key="12">
    <source>
        <dbReference type="EMBL" id="TPX19084.1"/>
    </source>
</evidence>
<sequence>MKAVIAVASWLFAATATATNGVVQWDISKRHILNKLVRRAGATLEEVIKNEQTRGGYFATVKVGTPSQELTLQLDTGSSDVWVPSKSANVCAKRTSPTSSNSDGCNFGTFNAANSSTFAVVGQDAFSIAYVDGSRSSGDYFTDVFEIAGAKLNNLTMGLGRKTDIPYGLIGVGYALNEAIVAGTRSASSAYPNLPVEMVNEGLIKTNAYSLWLNDLDSSSGNVLFGGIDTAKYKGNLTRINIYKDPQTNAFTSFQVALTSVTAESTSGNDVLSSQQFPMPVVLDSGTTLSYLPIDLARQIWREAGAVYSPDIGMAVLPCRMANSKGHFTFQFAGPGGPKISVGMDELVLSINGGPAPSFSSGPYRGEDACSFGIQNFSSDPFLLGDTFLRSAYVVYDLVNNEIGIAPTDFNATASNIVAFESLGATIPLATTAPNQAQVTDTPASLTTPGFAAASGFSEGTGGRKNGAPLTRALDWSQGVLVGTLILFSLLF</sequence>
<evidence type="ECO:0000313" key="13">
    <source>
        <dbReference type="Proteomes" id="UP000319257"/>
    </source>
</evidence>
<keyword evidence="3 10" id="KW-0732">Signal</keyword>
<dbReference type="CDD" id="cd05474">
    <property type="entry name" value="SAP_like"/>
    <property type="match status" value="1"/>
</dbReference>
<dbReference type="PRINTS" id="PR00792">
    <property type="entry name" value="PEPSIN"/>
</dbReference>
<evidence type="ECO:0000256" key="10">
    <source>
        <dbReference type="SAM" id="SignalP"/>
    </source>
</evidence>
<keyword evidence="5 9" id="KW-0378">Hydrolase</keyword>
<feature type="active site" evidence="8">
    <location>
        <position position="284"/>
    </location>
</feature>
<dbReference type="Pfam" id="PF00026">
    <property type="entry name" value="Asp"/>
    <property type="match status" value="1"/>
</dbReference>
<evidence type="ECO:0000256" key="3">
    <source>
        <dbReference type="ARBA" id="ARBA00022729"/>
    </source>
</evidence>
<dbReference type="InterPro" id="IPR033121">
    <property type="entry name" value="PEPTIDASE_A1"/>
</dbReference>
<dbReference type="AlphaFoldDB" id="A0A507BJQ0"/>
<feature type="chain" id="PRO_5021353149" description="Probable aspartic-type endopeptidase OPSB" evidence="10">
    <location>
        <begin position="19"/>
        <end position="492"/>
    </location>
</feature>
<keyword evidence="2 9" id="KW-0645">Protease</keyword>
<comment type="similarity">
    <text evidence="1 9">Belongs to the peptidase A1 family.</text>
</comment>
<dbReference type="GO" id="GO:0004190">
    <property type="term" value="F:aspartic-type endopeptidase activity"/>
    <property type="evidence" value="ECO:0007669"/>
    <property type="project" value="UniProtKB-KW"/>
</dbReference>
<protein>
    <recommendedName>
        <fullName evidence="7">Probable aspartic-type endopeptidase OPSB</fullName>
    </recommendedName>
    <alternativeName>
        <fullName evidence="6">Probable aspartic-type endopeptidase opsB</fullName>
    </alternativeName>
</protein>
<evidence type="ECO:0000256" key="6">
    <source>
        <dbReference type="ARBA" id="ARBA00067536"/>
    </source>
</evidence>
<dbReference type="InterPro" id="IPR033876">
    <property type="entry name" value="SAP-like"/>
</dbReference>
<dbReference type="PANTHER" id="PTHR47966:SF65">
    <property type="entry name" value="ASPARTIC-TYPE ENDOPEPTIDASE"/>
    <property type="match status" value="1"/>
</dbReference>
<dbReference type="RefSeq" id="XP_031000795.1">
    <property type="nucleotide sequence ID" value="XM_031133953.1"/>
</dbReference>
<dbReference type="EMBL" id="SKBQ01000101">
    <property type="protein sequence ID" value="TPX19084.1"/>
    <property type="molecule type" value="Genomic_DNA"/>
</dbReference>